<dbReference type="Proteomes" id="UP000233551">
    <property type="component" value="Unassembled WGS sequence"/>
</dbReference>
<evidence type="ECO:0000313" key="1">
    <source>
        <dbReference type="EMBL" id="PKI34678.1"/>
    </source>
</evidence>
<name>A0A2I0HSJ6_PUNGR</name>
<evidence type="ECO:0008006" key="3">
    <source>
        <dbReference type="Google" id="ProtNLM"/>
    </source>
</evidence>
<accession>A0A2I0HSJ6</accession>
<protein>
    <recommendedName>
        <fullName evidence="3">DUF4283 domain-containing protein</fullName>
    </recommendedName>
</protein>
<sequence>MLAQRMDQKKVTKSKVEIYIAHPASTNLGCLRLLINSMCMRIQLGLLQNLANNPGAALLRRQTAPYVEEVEEVDFGFLRLKLAKGAEGVGNGLKVGYAVALLGSQTGAGSGIFMGGSKSEEKAKSIVDFMNPLRLRILHTEEELSCLRSRFGGFIIIKVAKEWVIFEGPWIIQGHYLTVQEWTHDFDPPVSRIAKTAVWCGRYRHGKETCLSMDATNQVIGEGGDQEVEMMSLMMEQNESTRGRLKEGKIASGRRRMAKGWRLRPMLQPLGYGCTSREKTANQGNMQEDQDLLGERSRIVRRKNRDMDHILLLWWRRIFPQIPLTFQQLLH</sequence>
<comment type="caution">
    <text evidence="1">The sequence shown here is derived from an EMBL/GenBank/DDBJ whole genome shotgun (WGS) entry which is preliminary data.</text>
</comment>
<organism evidence="1 2">
    <name type="scientific">Punica granatum</name>
    <name type="common">Pomegranate</name>
    <dbReference type="NCBI Taxonomy" id="22663"/>
    <lineage>
        <taxon>Eukaryota</taxon>
        <taxon>Viridiplantae</taxon>
        <taxon>Streptophyta</taxon>
        <taxon>Embryophyta</taxon>
        <taxon>Tracheophyta</taxon>
        <taxon>Spermatophyta</taxon>
        <taxon>Magnoliopsida</taxon>
        <taxon>eudicotyledons</taxon>
        <taxon>Gunneridae</taxon>
        <taxon>Pentapetalae</taxon>
        <taxon>rosids</taxon>
        <taxon>malvids</taxon>
        <taxon>Myrtales</taxon>
        <taxon>Lythraceae</taxon>
        <taxon>Punica</taxon>
    </lineage>
</organism>
<dbReference type="AlphaFoldDB" id="A0A2I0HSJ6"/>
<dbReference type="EMBL" id="PGOL01005766">
    <property type="protein sequence ID" value="PKI34678.1"/>
    <property type="molecule type" value="Genomic_DNA"/>
</dbReference>
<keyword evidence="2" id="KW-1185">Reference proteome</keyword>
<reference evidence="1 2" key="1">
    <citation type="submission" date="2017-11" db="EMBL/GenBank/DDBJ databases">
        <title>De-novo sequencing of pomegranate (Punica granatum L.) genome.</title>
        <authorList>
            <person name="Akparov Z."/>
            <person name="Amiraslanov A."/>
            <person name="Hajiyeva S."/>
            <person name="Abbasov M."/>
            <person name="Kaur K."/>
            <person name="Hamwieh A."/>
            <person name="Solovyev V."/>
            <person name="Salamov A."/>
            <person name="Braich B."/>
            <person name="Kosarev P."/>
            <person name="Mahmoud A."/>
            <person name="Hajiyev E."/>
            <person name="Babayeva S."/>
            <person name="Izzatullayeva V."/>
            <person name="Mammadov A."/>
            <person name="Mammadov A."/>
            <person name="Sharifova S."/>
            <person name="Ojaghi J."/>
            <person name="Eynullazada K."/>
            <person name="Bayramov B."/>
            <person name="Abdulazimova A."/>
            <person name="Shahmuradov I."/>
        </authorList>
    </citation>
    <scope>NUCLEOTIDE SEQUENCE [LARGE SCALE GENOMIC DNA]</scope>
    <source>
        <strain evidence="2">cv. AG2017</strain>
        <tissue evidence="1">Leaf</tissue>
    </source>
</reference>
<proteinExistence type="predicted"/>
<evidence type="ECO:0000313" key="2">
    <source>
        <dbReference type="Proteomes" id="UP000233551"/>
    </source>
</evidence>
<gene>
    <name evidence="1" type="ORF">CRG98_044938</name>
</gene>